<accession>A0A0L0G0G3</accession>
<proteinExistence type="predicted"/>
<gene>
    <name evidence="2" type="ORF">SARC_05370</name>
</gene>
<feature type="compositionally biased region" description="Gly residues" evidence="1">
    <location>
        <begin position="206"/>
        <end position="216"/>
    </location>
</feature>
<dbReference type="Proteomes" id="UP000054560">
    <property type="component" value="Unassembled WGS sequence"/>
</dbReference>
<sequence length="375" mass="40364">MGTNPATESNPQPDIKIKAETRCEKKEVIRKPLWSNGRRRGKRGRGKRGSKHRVLDRKEESLLAQNRERVDSEFVSVAGEGLIEGSSTSIGLHNAGVANLAVAEVEEKGRGASVSGDIAPAEKASVVDKEGIKTVPNIAGIEDDDGIIVDIVTVGEADSDASDSEFSASEFGGTVGVEISGLSESTESPKNTDGALHTNASSGVPVGVGGGVGRHGGVVKSQTHSTLQSILPWFHHNFPYPEEPTFESDETEKAWNRDDIHTPTTATTHYASPYKRPNNHNAAKKPQDLTGTEEVECDHAKCAQLDIQRHGDEDVSEKGDVSASGRGVKRRRCSVLMRGHRGGGNGLLLSNDAYNGWRMHRGERALLRAYQLHNT</sequence>
<keyword evidence="3" id="KW-1185">Reference proteome</keyword>
<feature type="region of interest" description="Disordered" evidence="1">
    <location>
        <begin position="183"/>
        <end position="218"/>
    </location>
</feature>
<dbReference type="EMBL" id="KQ241936">
    <property type="protein sequence ID" value="KNC82331.1"/>
    <property type="molecule type" value="Genomic_DNA"/>
</dbReference>
<name>A0A0L0G0G3_9EUKA</name>
<feature type="compositionally biased region" description="Basic and acidic residues" evidence="1">
    <location>
        <begin position="15"/>
        <end position="30"/>
    </location>
</feature>
<evidence type="ECO:0000313" key="3">
    <source>
        <dbReference type="Proteomes" id="UP000054560"/>
    </source>
</evidence>
<evidence type="ECO:0000256" key="1">
    <source>
        <dbReference type="SAM" id="MobiDB-lite"/>
    </source>
</evidence>
<feature type="compositionally biased region" description="Polar residues" evidence="1">
    <location>
        <begin position="1"/>
        <end position="12"/>
    </location>
</feature>
<evidence type="ECO:0000313" key="2">
    <source>
        <dbReference type="EMBL" id="KNC82331.1"/>
    </source>
</evidence>
<dbReference type="AlphaFoldDB" id="A0A0L0G0G3"/>
<reference evidence="2 3" key="1">
    <citation type="submission" date="2011-02" db="EMBL/GenBank/DDBJ databases">
        <title>The Genome Sequence of Sphaeroforma arctica JP610.</title>
        <authorList>
            <consortium name="The Broad Institute Genome Sequencing Platform"/>
            <person name="Russ C."/>
            <person name="Cuomo C."/>
            <person name="Young S.K."/>
            <person name="Zeng Q."/>
            <person name="Gargeya S."/>
            <person name="Alvarado L."/>
            <person name="Berlin A."/>
            <person name="Chapman S.B."/>
            <person name="Chen Z."/>
            <person name="Freedman E."/>
            <person name="Gellesch M."/>
            <person name="Goldberg J."/>
            <person name="Griggs A."/>
            <person name="Gujja S."/>
            <person name="Heilman E."/>
            <person name="Heiman D."/>
            <person name="Howarth C."/>
            <person name="Mehta T."/>
            <person name="Neiman D."/>
            <person name="Pearson M."/>
            <person name="Roberts A."/>
            <person name="Saif S."/>
            <person name="Shea T."/>
            <person name="Shenoy N."/>
            <person name="Sisk P."/>
            <person name="Stolte C."/>
            <person name="Sykes S."/>
            <person name="White J."/>
            <person name="Yandava C."/>
            <person name="Burger G."/>
            <person name="Gray M.W."/>
            <person name="Holland P.W.H."/>
            <person name="King N."/>
            <person name="Lang F.B.F."/>
            <person name="Roger A.J."/>
            <person name="Ruiz-Trillo I."/>
            <person name="Haas B."/>
            <person name="Nusbaum C."/>
            <person name="Birren B."/>
        </authorList>
    </citation>
    <scope>NUCLEOTIDE SEQUENCE [LARGE SCALE GENOMIC DNA]</scope>
    <source>
        <strain evidence="2 3">JP610</strain>
    </source>
</reference>
<feature type="region of interest" description="Disordered" evidence="1">
    <location>
        <begin position="262"/>
        <end position="292"/>
    </location>
</feature>
<organism evidence="2 3">
    <name type="scientific">Sphaeroforma arctica JP610</name>
    <dbReference type="NCBI Taxonomy" id="667725"/>
    <lineage>
        <taxon>Eukaryota</taxon>
        <taxon>Ichthyosporea</taxon>
        <taxon>Ichthyophonida</taxon>
        <taxon>Sphaeroforma</taxon>
    </lineage>
</organism>
<protein>
    <submittedName>
        <fullName evidence="2">Uncharacterized protein</fullName>
    </submittedName>
</protein>
<feature type="region of interest" description="Disordered" evidence="1">
    <location>
        <begin position="1"/>
        <end position="60"/>
    </location>
</feature>
<dbReference type="RefSeq" id="XP_014156233.1">
    <property type="nucleotide sequence ID" value="XM_014300758.1"/>
</dbReference>
<dbReference type="GeneID" id="25905874"/>
<feature type="compositionally biased region" description="Basic residues" evidence="1">
    <location>
        <begin position="37"/>
        <end position="55"/>
    </location>
</feature>